<dbReference type="AlphaFoldDB" id="A0A7W8XBV7"/>
<keyword evidence="1" id="KW-0805">Transcription regulation</keyword>
<dbReference type="EMBL" id="JACHBK010000017">
    <property type="protein sequence ID" value="MBB5539147.1"/>
    <property type="molecule type" value="Genomic_DNA"/>
</dbReference>
<dbReference type="RefSeq" id="WP_210163014.1">
    <property type="nucleotide sequence ID" value="NZ_JACHBK010000017.1"/>
</dbReference>
<proteinExistence type="predicted"/>
<dbReference type="Pfam" id="PF13463">
    <property type="entry name" value="HTH_27"/>
    <property type="match status" value="1"/>
</dbReference>
<keyword evidence="2 5" id="KW-0238">DNA-binding</keyword>
<sequence>MANNINACCRARPAARICDFVSLDKAAVSRALATMNNQGLVKSDQASETDLRRRNWRLTPTGYTLHDSILAIALRREEQLISDVEPKDLEVFLRVMCQMRLNVEKIEPLDG</sequence>
<organism evidence="5 6">
    <name type="scientific">Rhizobium giardinii</name>
    <dbReference type="NCBI Taxonomy" id="56731"/>
    <lineage>
        <taxon>Bacteria</taxon>
        <taxon>Pseudomonadati</taxon>
        <taxon>Pseudomonadota</taxon>
        <taxon>Alphaproteobacteria</taxon>
        <taxon>Hyphomicrobiales</taxon>
        <taxon>Rhizobiaceae</taxon>
        <taxon>Rhizobium/Agrobacterium group</taxon>
        <taxon>Rhizobium</taxon>
    </lineage>
</organism>
<dbReference type="InterPro" id="IPR000835">
    <property type="entry name" value="HTH_MarR-typ"/>
</dbReference>
<dbReference type="GO" id="GO:0003700">
    <property type="term" value="F:DNA-binding transcription factor activity"/>
    <property type="evidence" value="ECO:0007669"/>
    <property type="project" value="InterPro"/>
</dbReference>
<keyword evidence="3" id="KW-0804">Transcription</keyword>
<keyword evidence="6" id="KW-1185">Reference proteome</keyword>
<comment type="caution">
    <text evidence="5">The sequence shown here is derived from an EMBL/GenBank/DDBJ whole genome shotgun (WGS) entry which is preliminary data.</text>
</comment>
<evidence type="ECO:0000313" key="5">
    <source>
        <dbReference type="EMBL" id="MBB5539147.1"/>
    </source>
</evidence>
<dbReference type="InterPro" id="IPR036390">
    <property type="entry name" value="WH_DNA-bd_sf"/>
</dbReference>
<name>A0A7W8XBV7_9HYPH</name>
<feature type="domain" description="HTH marR-type" evidence="4">
    <location>
        <begin position="10"/>
        <end position="62"/>
    </location>
</feature>
<dbReference type="GO" id="GO:0003677">
    <property type="term" value="F:DNA binding"/>
    <property type="evidence" value="ECO:0007669"/>
    <property type="project" value="UniProtKB-KW"/>
</dbReference>
<evidence type="ECO:0000313" key="6">
    <source>
        <dbReference type="Proteomes" id="UP000585507"/>
    </source>
</evidence>
<dbReference type="InterPro" id="IPR036388">
    <property type="entry name" value="WH-like_DNA-bd_sf"/>
</dbReference>
<gene>
    <name evidence="5" type="ORF">GGD55_005891</name>
</gene>
<dbReference type="PANTHER" id="PTHR35790:SF4">
    <property type="entry name" value="HTH-TYPE TRANSCRIPTIONAL REGULATOR PCHR"/>
    <property type="match status" value="1"/>
</dbReference>
<evidence type="ECO:0000256" key="1">
    <source>
        <dbReference type="ARBA" id="ARBA00023015"/>
    </source>
</evidence>
<dbReference type="PANTHER" id="PTHR35790">
    <property type="entry name" value="HTH-TYPE TRANSCRIPTIONAL REGULATOR PCHR"/>
    <property type="match status" value="1"/>
</dbReference>
<accession>A0A7W8XBV7</accession>
<protein>
    <submittedName>
        <fullName evidence="5">DNA-binding MarR family transcriptional regulator</fullName>
    </submittedName>
</protein>
<dbReference type="Proteomes" id="UP000585507">
    <property type="component" value="Unassembled WGS sequence"/>
</dbReference>
<dbReference type="SUPFAM" id="SSF46785">
    <property type="entry name" value="Winged helix' DNA-binding domain"/>
    <property type="match status" value="1"/>
</dbReference>
<reference evidence="5 6" key="1">
    <citation type="submission" date="2020-08" db="EMBL/GenBank/DDBJ databases">
        <title>Genomic Encyclopedia of Type Strains, Phase IV (KMG-V): Genome sequencing to study the core and pangenomes of soil and plant-associated prokaryotes.</title>
        <authorList>
            <person name="Whitman W."/>
        </authorList>
    </citation>
    <scope>NUCLEOTIDE SEQUENCE [LARGE SCALE GENOMIC DNA]</scope>
    <source>
        <strain evidence="5 6">SEMIA 4084</strain>
    </source>
</reference>
<dbReference type="InterPro" id="IPR052067">
    <property type="entry name" value="Metal_resp_HTH_trans_reg"/>
</dbReference>
<evidence type="ECO:0000256" key="2">
    <source>
        <dbReference type="ARBA" id="ARBA00023125"/>
    </source>
</evidence>
<evidence type="ECO:0000256" key="3">
    <source>
        <dbReference type="ARBA" id="ARBA00023163"/>
    </source>
</evidence>
<dbReference type="Gene3D" id="1.10.10.10">
    <property type="entry name" value="Winged helix-like DNA-binding domain superfamily/Winged helix DNA-binding domain"/>
    <property type="match status" value="1"/>
</dbReference>
<evidence type="ECO:0000259" key="4">
    <source>
        <dbReference type="Pfam" id="PF13463"/>
    </source>
</evidence>